<keyword evidence="7 14" id="KW-0808">Transferase</keyword>
<evidence type="ECO:0000256" key="7">
    <source>
        <dbReference type="ARBA" id="ARBA00022679"/>
    </source>
</evidence>
<dbReference type="Pfam" id="PF02775">
    <property type="entry name" value="TPP_enzyme_C"/>
    <property type="match status" value="1"/>
</dbReference>
<keyword evidence="10 14" id="KW-0460">Magnesium</keyword>
<dbReference type="InterPro" id="IPR000399">
    <property type="entry name" value="TPP-bd_CS"/>
</dbReference>
<keyword evidence="6" id="KW-0285">Flavoprotein</keyword>
<evidence type="ECO:0000259" key="17">
    <source>
        <dbReference type="Pfam" id="PF02776"/>
    </source>
</evidence>
<evidence type="ECO:0000313" key="19">
    <source>
        <dbReference type="Proteomes" id="UP000199169"/>
    </source>
</evidence>
<dbReference type="SUPFAM" id="SSF52467">
    <property type="entry name" value="DHS-like NAD/FAD-binding domain"/>
    <property type="match status" value="1"/>
</dbReference>
<dbReference type="InterPro" id="IPR029035">
    <property type="entry name" value="DHS-like_NAD/FAD-binding_dom"/>
</dbReference>
<dbReference type="PROSITE" id="PS00187">
    <property type="entry name" value="TPP_ENZYMES"/>
    <property type="match status" value="1"/>
</dbReference>
<dbReference type="CDD" id="cd02015">
    <property type="entry name" value="TPP_AHAS"/>
    <property type="match status" value="1"/>
</dbReference>
<dbReference type="AlphaFoldDB" id="A0A1A8XI38"/>
<keyword evidence="12 14" id="KW-0100">Branched-chain amino acid biosynthesis</keyword>
<dbReference type="Gene3D" id="3.40.50.1220">
    <property type="entry name" value="TPP-binding domain"/>
    <property type="match status" value="1"/>
</dbReference>
<dbReference type="Pfam" id="PF00205">
    <property type="entry name" value="TPP_enzyme_M"/>
    <property type="match status" value="1"/>
</dbReference>
<dbReference type="EC" id="2.2.1.6" evidence="4 14"/>
<name>A0A1A8XI38_9PROT</name>
<dbReference type="InterPro" id="IPR012846">
    <property type="entry name" value="Acetolactate_synth_lsu"/>
</dbReference>
<dbReference type="SUPFAM" id="SSF52518">
    <property type="entry name" value="Thiamin diphosphate-binding fold (THDP-binding)"/>
    <property type="match status" value="2"/>
</dbReference>
<keyword evidence="5 14" id="KW-0028">Amino-acid biosynthesis</keyword>
<comment type="similarity">
    <text evidence="3 14">Belongs to the TPP enzyme family.</text>
</comment>
<dbReference type="PANTHER" id="PTHR18968">
    <property type="entry name" value="THIAMINE PYROPHOSPHATE ENZYMES"/>
    <property type="match status" value="1"/>
</dbReference>
<dbReference type="GO" id="GO:0030976">
    <property type="term" value="F:thiamine pyrophosphate binding"/>
    <property type="evidence" value="ECO:0007669"/>
    <property type="project" value="UniProtKB-UniRule"/>
</dbReference>
<dbReference type="InterPro" id="IPR011766">
    <property type="entry name" value="TPP_enzyme_TPP-bd"/>
</dbReference>
<evidence type="ECO:0000256" key="8">
    <source>
        <dbReference type="ARBA" id="ARBA00022723"/>
    </source>
</evidence>
<keyword evidence="8 14" id="KW-0479">Metal-binding</keyword>
<dbReference type="InterPro" id="IPR039368">
    <property type="entry name" value="AHAS_TPP"/>
</dbReference>
<dbReference type="GO" id="GO:0003984">
    <property type="term" value="F:acetolactate synthase activity"/>
    <property type="evidence" value="ECO:0007669"/>
    <property type="project" value="UniProtKB-EC"/>
</dbReference>
<evidence type="ECO:0000259" key="15">
    <source>
        <dbReference type="Pfam" id="PF00205"/>
    </source>
</evidence>
<evidence type="ECO:0000256" key="14">
    <source>
        <dbReference type="RuleBase" id="RU003591"/>
    </source>
</evidence>
<dbReference type="GO" id="GO:0000287">
    <property type="term" value="F:magnesium ion binding"/>
    <property type="evidence" value="ECO:0007669"/>
    <property type="project" value="UniProtKB-UniRule"/>
</dbReference>
<evidence type="ECO:0000256" key="3">
    <source>
        <dbReference type="ARBA" id="ARBA00007812"/>
    </source>
</evidence>
<dbReference type="FunFam" id="3.40.50.1220:FF:000008">
    <property type="entry name" value="Acetolactate synthase"/>
    <property type="match status" value="1"/>
</dbReference>
<dbReference type="InterPro" id="IPR029061">
    <property type="entry name" value="THDP-binding"/>
</dbReference>
<comment type="pathway">
    <text evidence="1 14">Amino-acid biosynthesis; L-isoleucine biosynthesis; L-isoleucine from 2-oxobutanoate: step 1/4.</text>
</comment>
<keyword evidence="9" id="KW-0274">FAD</keyword>
<organism evidence="18 19">
    <name type="scientific">Candidatus Accumulibacter aalborgensis</name>
    <dbReference type="NCBI Taxonomy" id="1860102"/>
    <lineage>
        <taxon>Bacteria</taxon>
        <taxon>Pseudomonadati</taxon>
        <taxon>Pseudomonadota</taxon>
        <taxon>Betaproteobacteria</taxon>
        <taxon>Candidatus Accumulibacter</taxon>
    </lineage>
</organism>
<evidence type="ECO:0000313" key="18">
    <source>
        <dbReference type="EMBL" id="SBT04854.1"/>
    </source>
</evidence>
<evidence type="ECO:0000256" key="10">
    <source>
        <dbReference type="ARBA" id="ARBA00022842"/>
    </source>
</evidence>
<evidence type="ECO:0000259" key="16">
    <source>
        <dbReference type="Pfam" id="PF02775"/>
    </source>
</evidence>
<comment type="cofactor">
    <cofactor evidence="14">
        <name>thiamine diphosphate</name>
        <dbReference type="ChEBI" id="CHEBI:58937"/>
    </cofactor>
    <text evidence="14">Binds 1 thiamine pyrophosphate per subunit.</text>
</comment>
<proteinExistence type="inferred from homology"/>
<evidence type="ECO:0000256" key="6">
    <source>
        <dbReference type="ARBA" id="ARBA00022630"/>
    </source>
</evidence>
<feature type="domain" description="Thiamine pyrophosphate enzyme TPP-binding" evidence="16">
    <location>
        <begin position="388"/>
        <end position="535"/>
    </location>
</feature>
<dbReference type="GO" id="GO:0005948">
    <property type="term" value="C:acetolactate synthase complex"/>
    <property type="evidence" value="ECO:0007669"/>
    <property type="project" value="TreeGrafter"/>
</dbReference>
<accession>A0A1A8XI38</accession>
<dbReference type="STRING" id="1860102.ACCAA_190027"/>
<dbReference type="GO" id="GO:0009097">
    <property type="term" value="P:isoleucine biosynthetic process"/>
    <property type="evidence" value="ECO:0007669"/>
    <property type="project" value="UniProtKB-UniPathway"/>
</dbReference>
<feature type="domain" description="Thiamine pyrophosphate enzyme central" evidence="15">
    <location>
        <begin position="197"/>
        <end position="332"/>
    </location>
</feature>
<feature type="domain" description="Thiamine pyrophosphate enzyme N-terminal TPP-binding" evidence="17">
    <location>
        <begin position="10"/>
        <end position="124"/>
    </location>
</feature>
<keyword evidence="11 14" id="KW-0786">Thiamine pyrophosphate</keyword>
<dbReference type="CDD" id="cd07035">
    <property type="entry name" value="TPP_PYR_POX_like"/>
    <property type="match status" value="1"/>
</dbReference>
<dbReference type="UniPathway" id="UPA00049">
    <property type="reaction ID" value="UER00059"/>
</dbReference>
<dbReference type="UniPathway" id="UPA00047">
    <property type="reaction ID" value="UER00055"/>
</dbReference>
<dbReference type="Pfam" id="PF02776">
    <property type="entry name" value="TPP_enzyme_N"/>
    <property type="match status" value="1"/>
</dbReference>
<evidence type="ECO:0000256" key="2">
    <source>
        <dbReference type="ARBA" id="ARBA00005025"/>
    </source>
</evidence>
<reference evidence="18 19" key="1">
    <citation type="submission" date="2016-06" db="EMBL/GenBank/DDBJ databases">
        <authorList>
            <person name="Kjaerup R.B."/>
            <person name="Dalgaard T.S."/>
            <person name="Juul-Madsen H.R."/>
        </authorList>
    </citation>
    <scope>NUCLEOTIDE SEQUENCE [LARGE SCALE GENOMIC DNA]</scope>
    <source>
        <strain evidence="18">3</strain>
    </source>
</reference>
<dbReference type="PANTHER" id="PTHR18968:SF170">
    <property type="entry name" value="ACETOLACTATE SYNTHASE ISOZYME 1 LARGE SUBUNIT"/>
    <property type="match status" value="1"/>
</dbReference>
<evidence type="ECO:0000256" key="9">
    <source>
        <dbReference type="ARBA" id="ARBA00022827"/>
    </source>
</evidence>
<evidence type="ECO:0000256" key="1">
    <source>
        <dbReference type="ARBA" id="ARBA00004974"/>
    </source>
</evidence>
<dbReference type="InterPro" id="IPR045229">
    <property type="entry name" value="TPP_enz"/>
</dbReference>
<sequence length="560" mass="59121">MPKQTPEILTGAQIVVRLLERQGVRTLAGIPGGAILPIYDALSQSALIHHVLARHEQGGGFMAQGMARATGLPAVCMASSGPGATNLLTAIADAKLDSIPLVAITGQVPRAMIGTDAFQEVDTYGLSIPVTKHNFLVNSADDLLSVIPRAFRIAASGRPGPVLVDIPKDVQNQLVEVAEWPEPGCADALPAPDDELIARAAAMINQAAKPILYLGGGVVHSGASEPAVALAEQAGLPTVMTLMALGAMPVDHPLSLGMLGMHGARCTNLALDECDLLIAIGARFDDRATGKVAGFCPQAKIIHIDIDPSELDKIKTAHVGITGDVRTVLERLLPGVEAQRRQPWLSRVASLKADHPLRMPGIDDPRTPYGLIRAVADCLDDEATITTDVGQHQMWVAQAYPLRRPRQWLTSGGLGTMGFGMPAAIGAALAEPERTVVCFTGDGSILMNVQELVTAAEEDVNVKIVLMNNSSLGLVFQQQTMFYGERIYASKFKGMPDFIRVAEGFGVQAIDLDKESDPLAALAAALSARGPMLIHASIAMHEQVLPMVPPGAANKEMIGG</sequence>
<dbReference type="Proteomes" id="UP000199169">
    <property type="component" value="Unassembled WGS sequence"/>
</dbReference>
<evidence type="ECO:0000256" key="4">
    <source>
        <dbReference type="ARBA" id="ARBA00013145"/>
    </source>
</evidence>
<evidence type="ECO:0000256" key="13">
    <source>
        <dbReference type="ARBA" id="ARBA00048670"/>
    </source>
</evidence>
<dbReference type="EMBL" id="FLQX01000093">
    <property type="protein sequence ID" value="SBT04854.1"/>
    <property type="molecule type" value="Genomic_DNA"/>
</dbReference>
<dbReference type="GO" id="GO:0050660">
    <property type="term" value="F:flavin adenine dinucleotide binding"/>
    <property type="evidence" value="ECO:0007669"/>
    <property type="project" value="InterPro"/>
</dbReference>
<comment type="pathway">
    <text evidence="2 14">Amino-acid biosynthesis; L-valine biosynthesis; L-valine from pyruvate: step 1/4.</text>
</comment>
<comment type="cofactor">
    <cofactor evidence="14">
        <name>Mg(2+)</name>
        <dbReference type="ChEBI" id="CHEBI:18420"/>
    </cofactor>
    <text evidence="14">Binds 1 Mg(2+) ion per subunit.</text>
</comment>
<keyword evidence="19" id="KW-1185">Reference proteome</keyword>
<dbReference type="RefSeq" id="WP_186406209.1">
    <property type="nucleotide sequence ID" value="NZ_FLQX01000093.1"/>
</dbReference>
<dbReference type="FunFam" id="3.40.50.970:FF:000016">
    <property type="entry name" value="Acetolactate synthase"/>
    <property type="match status" value="1"/>
</dbReference>
<evidence type="ECO:0000256" key="5">
    <source>
        <dbReference type="ARBA" id="ARBA00022605"/>
    </source>
</evidence>
<protein>
    <recommendedName>
        <fullName evidence="4 14">Acetolactate synthase</fullName>
        <ecNumber evidence="4 14">2.2.1.6</ecNumber>
    </recommendedName>
</protein>
<dbReference type="GO" id="GO:0009099">
    <property type="term" value="P:L-valine biosynthetic process"/>
    <property type="evidence" value="ECO:0007669"/>
    <property type="project" value="UniProtKB-UniPathway"/>
</dbReference>
<dbReference type="FunFam" id="3.40.50.970:FF:000007">
    <property type="entry name" value="Acetolactate synthase"/>
    <property type="match status" value="1"/>
</dbReference>
<dbReference type="InterPro" id="IPR012001">
    <property type="entry name" value="Thiamin_PyroP_enz_TPP-bd_dom"/>
</dbReference>
<dbReference type="InterPro" id="IPR012000">
    <property type="entry name" value="Thiamin_PyroP_enz_cen_dom"/>
</dbReference>
<comment type="catalytic activity">
    <reaction evidence="13 14">
        <text>2 pyruvate + H(+) = (2S)-2-acetolactate + CO2</text>
        <dbReference type="Rhea" id="RHEA:25249"/>
        <dbReference type="ChEBI" id="CHEBI:15361"/>
        <dbReference type="ChEBI" id="CHEBI:15378"/>
        <dbReference type="ChEBI" id="CHEBI:16526"/>
        <dbReference type="ChEBI" id="CHEBI:58476"/>
        <dbReference type="EC" id="2.2.1.6"/>
    </reaction>
</comment>
<dbReference type="Gene3D" id="3.40.50.970">
    <property type="match status" value="2"/>
</dbReference>
<dbReference type="NCBIfam" id="NF006016">
    <property type="entry name" value="PRK08155.1"/>
    <property type="match status" value="1"/>
</dbReference>
<evidence type="ECO:0000256" key="11">
    <source>
        <dbReference type="ARBA" id="ARBA00023052"/>
    </source>
</evidence>
<evidence type="ECO:0000256" key="12">
    <source>
        <dbReference type="ARBA" id="ARBA00023304"/>
    </source>
</evidence>
<gene>
    <name evidence="18" type="primary">ilvB</name>
    <name evidence="18" type="ORF">ACCAA_190027</name>
</gene>
<dbReference type="NCBIfam" id="TIGR00118">
    <property type="entry name" value="acolac_lg"/>
    <property type="match status" value="1"/>
</dbReference>